<organism evidence="7 8">
    <name type="scientific">Aspergillus uvarum CBS 121591</name>
    <dbReference type="NCBI Taxonomy" id="1448315"/>
    <lineage>
        <taxon>Eukaryota</taxon>
        <taxon>Fungi</taxon>
        <taxon>Dikarya</taxon>
        <taxon>Ascomycota</taxon>
        <taxon>Pezizomycotina</taxon>
        <taxon>Eurotiomycetes</taxon>
        <taxon>Eurotiomycetidae</taxon>
        <taxon>Eurotiales</taxon>
        <taxon>Aspergillaceae</taxon>
        <taxon>Aspergillus</taxon>
        <taxon>Aspergillus subgen. Circumdati</taxon>
    </lineage>
</organism>
<feature type="domain" description="G-patch" evidence="6">
    <location>
        <begin position="285"/>
        <end position="329"/>
    </location>
</feature>
<evidence type="ECO:0000313" key="7">
    <source>
        <dbReference type="EMBL" id="PYH77234.1"/>
    </source>
</evidence>
<feature type="region of interest" description="Disordered" evidence="5">
    <location>
        <begin position="392"/>
        <end position="567"/>
    </location>
</feature>
<dbReference type="InterPro" id="IPR000467">
    <property type="entry name" value="G_patch_dom"/>
</dbReference>
<feature type="region of interest" description="Disordered" evidence="5">
    <location>
        <begin position="354"/>
        <end position="378"/>
    </location>
</feature>
<dbReference type="PROSITE" id="PS50174">
    <property type="entry name" value="G_PATCH"/>
    <property type="match status" value="1"/>
</dbReference>
<comment type="subcellular location">
    <subcellularLocation>
        <location evidence="1 4">Nucleus</location>
    </subcellularLocation>
</comment>
<dbReference type="InterPro" id="IPR045166">
    <property type="entry name" value="Spp2-like"/>
</dbReference>
<dbReference type="Pfam" id="PF12656">
    <property type="entry name" value="G-patch_2"/>
    <property type="match status" value="1"/>
</dbReference>
<dbReference type="GO" id="GO:0003676">
    <property type="term" value="F:nucleic acid binding"/>
    <property type="evidence" value="ECO:0007669"/>
    <property type="project" value="InterPro"/>
</dbReference>
<feature type="compositionally biased region" description="Basic and acidic residues" evidence="5">
    <location>
        <begin position="187"/>
        <end position="198"/>
    </location>
</feature>
<evidence type="ECO:0000256" key="5">
    <source>
        <dbReference type="SAM" id="MobiDB-lite"/>
    </source>
</evidence>
<proteinExistence type="inferred from homology"/>
<dbReference type="PANTHER" id="PTHR15818:SF2">
    <property type="entry name" value="G-PATCH DOMAIN AND KOW MOTIFS-CONTAINING PROTEIN"/>
    <property type="match status" value="1"/>
</dbReference>
<dbReference type="GO" id="GO:0000398">
    <property type="term" value="P:mRNA splicing, via spliceosome"/>
    <property type="evidence" value="ECO:0007669"/>
    <property type="project" value="UniProtKB-UniRule"/>
</dbReference>
<dbReference type="VEuPathDB" id="FungiDB:BO82DRAFT_358492"/>
<keyword evidence="8" id="KW-1185">Reference proteome</keyword>
<dbReference type="InterPro" id="IPR026822">
    <property type="entry name" value="Spp2/MOS2_G-patch"/>
</dbReference>
<evidence type="ECO:0000259" key="6">
    <source>
        <dbReference type="PROSITE" id="PS50174"/>
    </source>
</evidence>
<feature type="compositionally biased region" description="Polar residues" evidence="5">
    <location>
        <begin position="1"/>
        <end position="20"/>
    </location>
</feature>
<dbReference type="GO" id="GO:0005681">
    <property type="term" value="C:spliceosomal complex"/>
    <property type="evidence" value="ECO:0007669"/>
    <property type="project" value="UniProtKB-UniRule"/>
</dbReference>
<evidence type="ECO:0000313" key="8">
    <source>
        <dbReference type="Proteomes" id="UP000248340"/>
    </source>
</evidence>
<reference evidence="7 8" key="1">
    <citation type="submission" date="2016-12" db="EMBL/GenBank/DDBJ databases">
        <title>The genomes of Aspergillus section Nigri reveals drivers in fungal speciation.</title>
        <authorList>
            <consortium name="DOE Joint Genome Institute"/>
            <person name="Vesth T.C."/>
            <person name="Nybo J."/>
            <person name="Theobald S."/>
            <person name="Brandl J."/>
            <person name="Frisvad J.C."/>
            <person name="Nielsen K.F."/>
            <person name="Lyhne E.K."/>
            <person name="Kogle M.E."/>
            <person name="Kuo A."/>
            <person name="Riley R."/>
            <person name="Clum A."/>
            <person name="Nolan M."/>
            <person name="Lipzen A."/>
            <person name="Salamov A."/>
            <person name="Henrissat B."/>
            <person name="Wiebenga A."/>
            <person name="De Vries R.P."/>
            <person name="Grigoriev I.V."/>
            <person name="Mortensen U.H."/>
            <person name="Andersen M.R."/>
            <person name="Baker S.E."/>
        </authorList>
    </citation>
    <scope>NUCLEOTIDE SEQUENCE [LARGE SCALE GENOMIC DNA]</scope>
    <source>
        <strain evidence="7 8">CBS 121591</strain>
    </source>
</reference>
<dbReference type="AlphaFoldDB" id="A0A319BX03"/>
<feature type="compositionally biased region" description="Polar residues" evidence="5">
    <location>
        <begin position="28"/>
        <end position="58"/>
    </location>
</feature>
<feature type="region of interest" description="Disordered" evidence="5">
    <location>
        <begin position="186"/>
        <end position="215"/>
    </location>
</feature>
<dbReference type="PANTHER" id="PTHR15818">
    <property type="entry name" value="G PATCH AND KOW-CONTAINING"/>
    <property type="match status" value="1"/>
</dbReference>
<keyword evidence="4" id="KW-0507">mRNA processing</keyword>
<keyword evidence="3 4" id="KW-0539">Nucleus</keyword>
<evidence type="ECO:0000256" key="2">
    <source>
        <dbReference type="ARBA" id="ARBA00008576"/>
    </source>
</evidence>
<name>A0A319BX03_9EURO</name>
<evidence type="ECO:0000256" key="4">
    <source>
        <dbReference type="RuleBase" id="RU369096"/>
    </source>
</evidence>
<dbReference type="Proteomes" id="UP000248340">
    <property type="component" value="Unassembled WGS sequence"/>
</dbReference>
<comment type="similarity">
    <text evidence="2 4">Belongs to the SPP2 family.</text>
</comment>
<dbReference type="RefSeq" id="XP_025487434.1">
    <property type="nucleotide sequence ID" value="XM_025636305.1"/>
</dbReference>
<dbReference type="GeneID" id="37139046"/>
<keyword evidence="4" id="KW-0508">mRNA splicing</keyword>
<dbReference type="EMBL" id="KZ821744">
    <property type="protein sequence ID" value="PYH77234.1"/>
    <property type="molecule type" value="Genomic_DNA"/>
</dbReference>
<sequence length="567" mass="62976">MSSSDPPQSGSTTKPFSISVGNKGGLNGDNSGNPPKKPTTFNLKSTKPTDSATASTRSLPLAARGGRPTPRPLHNDDDSDEEASRAAAPAHEEVTGFDTVTGTAISAADAAANQPLVIPVTSNNNWRDRPGISRRGALQQQRGTKNLLPKEVQAIQEAQRRGQVAGATVETEGPSMAYGLSFAAAAKEQDQDGDRDMNMEDVGPQKAADEEKTRAPMTQDEIALQALIRESKGETAEGGRSDLVIETAAAPDGGGGEFGETSSFRADIASRPESATLDQYNAIPVEEFGAALLRGMGWKEGQAVGKGKYGGASAPQGNKARVPERRPGFLGIGAKDVSGGKGAEAELGAWGKAAMRKGSRKAGQEGGTNTEGVYMPVMMRNTKTGDFITEEELSTMKKEAKKQTDDDEWKARRDRNLERSSRRDRDDRDRPRESDRDSRRRDHDEDKRKNGSSRRDRSRSSSDQHSRRRRYEDDGSDSRDDRYYRERDRDRDRDSRRDRDSDRNRDRDRDRDSDRNRDRDRDRDRSHRSRDDDRYSSRYSSSNTSSRHRDRDRDRDSDRDSHRRRKV</sequence>
<accession>A0A319BX03</accession>
<comment type="function">
    <text evidence="4">Involved in spliceosome maturation and the first step of pre-mRNA splicing.</text>
</comment>
<feature type="region of interest" description="Disordered" evidence="5">
    <location>
        <begin position="109"/>
        <end position="145"/>
    </location>
</feature>
<feature type="compositionally biased region" description="Basic and acidic residues" evidence="5">
    <location>
        <begin position="547"/>
        <end position="561"/>
    </location>
</feature>
<dbReference type="OrthoDB" id="5577072at2759"/>
<evidence type="ECO:0000256" key="1">
    <source>
        <dbReference type="ARBA" id="ARBA00004123"/>
    </source>
</evidence>
<protein>
    <recommendedName>
        <fullName evidence="4">Pre-mRNA-splicing factor</fullName>
    </recommendedName>
</protein>
<keyword evidence="4" id="KW-0747">Spliceosome</keyword>
<feature type="region of interest" description="Disordered" evidence="5">
    <location>
        <begin position="1"/>
        <end position="96"/>
    </location>
</feature>
<feature type="compositionally biased region" description="Basic and acidic residues" evidence="5">
    <location>
        <begin position="394"/>
        <end position="536"/>
    </location>
</feature>
<dbReference type="STRING" id="1448315.A0A319BX03"/>
<gene>
    <name evidence="7" type="ORF">BO82DRAFT_358492</name>
</gene>
<evidence type="ECO:0000256" key="3">
    <source>
        <dbReference type="ARBA" id="ARBA00023242"/>
    </source>
</evidence>